<accession>A0AAV0Y973</accession>
<evidence type="ECO:0000313" key="1">
    <source>
        <dbReference type="EMBL" id="CAI6377008.1"/>
    </source>
</evidence>
<comment type="caution">
    <text evidence="1">The sequence shown here is derived from an EMBL/GenBank/DDBJ whole genome shotgun (WGS) entry which is preliminary data.</text>
</comment>
<keyword evidence="2" id="KW-1185">Reference proteome</keyword>
<dbReference type="Proteomes" id="UP001160148">
    <property type="component" value="Unassembled WGS sequence"/>
</dbReference>
<dbReference type="EMBL" id="CARXXK010001628">
    <property type="protein sequence ID" value="CAI6377008.1"/>
    <property type="molecule type" value="Genomic_DNA"/>
</dbReference>
<proteinExistence type="predicted"/>
<reference evidence="1 2" key="1">
    <citation type="submission" date="2023-01" db="EMBL/GenBank/DDBJ databases">
        <authorList>
            <person name="Whitehead M."/>
        </authorList>
    </citation>
    <scope>NUCLEOTIDE SEQUENCE [LARGE SCALE GENOMIC DNA]</scope>
</reference>
<evidence type="ECO:0000313" key="2">
    <source>
        <dbReference type="Proteomes" id="UP001160148"/>
    </source>
</evidence>
<protein>
    <submittedName>
        <fullName evidence="1">Uncharacterized protein</fullName>
    </submittedName>
</protein>
<name>A0AAV0Y973_9HEMI</name>
<sequence>MEEHLHPCKPIFNETKKIPINYDKFKLLIENCLDSNNPRAECVPFNISSTNMLKIIDLIRPKITSLSGKNRLTRIHKSFFNALTDKEVSSYESYDIKNPFN</sequence>
<dbReference type="AlphaFoldDB" id="A0AAV0Y973"/>
<organism evidence="1 2">
    <name type="scientific">Macrosiphum euphorbiae</name>
    <name type="common">potato aphid</name>
    <dbReference type="NCBI Taxonomy" id="13131"/>
    <lineage>
        <taxon>Eukaryota</taxon>
        <taxon>Metazoa</taxon>
        <taxon>Ecdysozoa</taxon>
        <taxon>Arthropoda</taxon>
        <taxon>Hexapoda</taxon>
        <taxon>Insecta</taxon>
        <taxon>Pterygota</taxon>
        <taxon>Neoptera</taxon>
        <taxon>Paraneoptera</taxon>
        <taxon>Hemiptera</taxon>
        <taxon>Sternorrhyncha</taxon>
        <taxon>Aphidomorpha</taxon>
        <taxon>Aphidoidea</taxon>
        <taxon>Aphididae</taxon>
        <taxon>Macrosiphini</taxon>
        <taxon>Macrosiphum</taxon>
    </lineage>
</organism>
<gene>
    <name evidence="1" type="ORF">MEUPH1_LOCUS30328</name>
</gene>